<dbReference type="PANTHER" id="PTHR43217:SF2">
    <property type="entry name" value="SUCCINATE-SEMIALDEHYDE DEHYDROGENASE [NADP(+)]"/>
    <property type="match status" value="1"/>
</dbReference>
<evidence type="ECO:0000256" key="3">
    <source>
        <dbReference type="ARBA" id="ARBA00023002"/>
    </source>
</evidence>
<dbReference type="PROSITE" id="PS00687">
    <property type="entry name" value="ALDEHYDE_DEHYDR_GLU"/>
    <property type="match status" value="1"/>
</dbReference>
<dbReference type="InterPro" id="IPR016163">
    <property type="entry name" value="Ald_DH_C"/>
</dbReference>
<comment type="caution">
    <text evidence="7">The sequence shown here is derived from an EMBL/GenBank/DDBJ whole genome shotgun (WGS) entry which is preliminary data.</text>
</comment>
<evidence type="ECO:0000256" key="1">
    <source>
        <dbReference type="ARBA" id="ARBA00009986"/>
    </source>
</evidence>
<keyword evidence="3 5" id="KW-0560">Oxidoreductase</keyword>
<dbReference type="EMBL" id="WJND01000003">
    <property type="protein sequence ID" value="MRG89010.1"/>
    <property type="molecule type" value="Genomic_DNA"/>
</dbReference>
<protein>
    <submittedName>
        <fullName evidence="7">Aldehyde dehydrogenase family protein</fullName>
    </submittedName>
</protein>
<dbReference type="InterPro" id="IPR016162">
    <property type="entry name" value="Ald_DH_N"/>
</dbReference>
<keyword evidence="2" id="KW-0521">NADP</keyword>
<dbReference type="InterPro" id="IPR015590">
    <property type="entry name" value="Aldehyde_DH_dom"/>
</dbReference>
<dbReference type="Pfam" id="PF00171">
    <property type="entry name" value="Aldedh"/>
    <property type="match status" value="2"/>
</dbReference>
<dbReference type="PANTHER" id="PTHR43217">
    <property type="entry name" value="SUCCINATE SEMIALDEHYDE DEHYDROGENASE [NAD(P)+] SAD"/>
    <property type="match status" value="1"/>
</dbReference>
<evidence type="ECO:0000256" key="5">
    <source>
        <dbReference type="RuleBase" id="RU003345"/>
    </source>
</evidence>
<feature type="active site" evidence="4">
    <location>
        <position position="252"/>
    </location>
</feature>
<comment type="similarity">
    <text evidence="1 5">Belongs to the aldehyde dehydrogenase family.</text>
</comment>
<accession>A0A7X2FZL2</accession>
<dbReference type="GO" id="GO:0004777">
    <property type="term" value="F:succinate-semialdehyde dehydrogenase (NAD+) activity"/>
    <property type="evidence" value="ECO:0007669"/>
    <property type="project" value="TreeGrafter"/>
</dbReference>
<dbReference type="InterPro" id="IPR016161">
    <property type="entry name" value="Ald_DH/histidinol_DH"/>
</dbReference>
<reference evidence="7 8" key="1">
    <citation type="submission" date="2019-11" db="EMBL/GenBank/DDBJ databases">
        <title>Draft genome sequence of 12 host-associated Lactobacillus reuteri rodent strains.</title>
        <authorList>
            <person name="Zhang S."/>
            <person name="Ozcam M."/>
            <person name="Van Pijkeren J.P."/>
        </authorList>
    </citation>
    <scope>NUCLEOTIDE SEQUENCE [LARGE SCALE GENOMIC DNA]</scope>
    <source>
        <strain evidence="7 8">N4I</strain>
    </source>
</reference>
<dbReference type="RefSeq" id="WP_153703854.1">
    <property type="nucleotide sequence ID" value="NZ_WJND01000003.1"/>
</dbReference>
<name>A0A7X2FZL2_LIMRT</name>
<gene>
    <name evidence="7" type="ORF">GIX76_03205</name>
</gene>
<dbReference type="InterPro" id="IPR044148">
    <property type="entry name" value="ALDH_GabD1-like"/>
</dbReference>
<sequence>MAYQSINPFTNQVEKTFENTTDEELEQTLTTAHQLYLDWRKYNDLEERKRQILKLGQILRERRVEYATVMSKEMGKLISEAEGEVDLCASFCDYYAAHADEFLQPKIIVTTSGRAKVLKQSLGILVAVEPWNFPFYQIARVFIPNFIVGNPMILKDASNCPASAQAFADAVKEAGAPAGSLTNLFLSYDQVNKAIADKRVAGSLTNLFLSYDQVNKAIADKRVAGVCLTGSERGGATVAKEAGANLKKSTLELGGNDAFIILDDADWDLVEKVAPAARLYNAGQVCTSSKRFIVLEKDYDRFLKMMKDAFSKVKMGDPLDPLTTLAPLSSKKAKEKLQQQVATAVENGAKVYYGNKPVDMEGQFFMPTILTDITPDNPIFDTEMFGPVASVYKVSSEEEAIELANNSSYGLGNTIFSNDSEHAERVAAKIETGMSWINAGWASLPELPFGGVKNSGYGRELSSYGIDEFTNKHLIYEVRQ</sequence>
<dbReference type="SUPFAM" id="SSF53720">
    <property type="entry name" value="ALDH-like"/>
    <property type="match status" value="1"/>
</dbReference>
<feature type="domain" description="Aldehyde dehydrogenase" evidence="6">
    <location>
        <begin position="215"/>
        <end position="472"/>
    </location>
</feature>
<dbReference type="Proteomes" id="UP000460207">
    <property type="component" value="Unassembled WGS sequence"/>
</dbReference>
<dbReference type="FunFam" id="3.40.309.10:FF:000009">
    <property type="entry name" value="Aldehyde dehydrogenase A"/>
    <property type="match status" value="1"/>
</dbReference>
<feature type="domain" description="Aldehyde dehydrogenase" evidence="6">
    <location>
        <begin position="3"/>
        <end position="198"/>
    </location>
</feature>
<dbReference type="Gene3D" id="3.40.309.10">
    <property type="entry name" value="Aldehyde Dehydrogenase, Chain A, domain 2"/>
    <property type="match status" value="1"/>
</dbReference>
<evidence type="ECO:0000256" key="4">
    <source>
        <dbReference type="PROSITE-ProRule" id="PRU10007"/>
    </source>
</evidence>
<evidence type="ECO:0000259" key="6">
    <source>
        <dbReference type="Pfam" id="PF00171"/>
    </source>
</evidence>
<dbReference type="CDD" id="cd07100">
    <property type="entry name" value="ALDH_SSADH1_GabD1"/>
    <property type="match status" value="1"/>
</dbReference>
<dbReference type="GO" id="GO:0004030">
    <property type="term" value="F:aldehyde dehydrogenase [NAD(P)+] activity"/>
    <property type="evidence" value="ECO:0007669"/>
    <property type="project" value="InterPro"/>
</dbReference>
<evidence type="ECO:0000313" key="7">
    <source>
        <dbReference type="EMBL" id="MRG89010.1"/>
    </source>
</evidence>
<dbReference type="InterPro" id="IPR047110">
    <property type="entry name" value="GABD/Sad-like"/>
</dbReference>
<evidence type="ECO:0000313" key="8">
    <source>
        <dbReference type="Proteomes" id="UP000460207"/>
    </source>
</evidence>
<dbReference type="Gene3D" id="3.40.605.10">
    <property type="entry name" value="Aldehyde Dehydrogenase, Chain A, domain 1"/>
    <property type="match status" value="2"/>
</dbReference>
<organism evidence="7 8">
    <name type="scientific">Limosilactobacillus reuteri</name>
    <name type="common">Lactobacillus reuteri</name>
    <dbReference type="NCBI Taxonomy" id="1598"/>
    <lineage>
        <taxon>Bacteria</taxon>
        <taxon>Bacillati</taxon>
        <taxon>Bacillota</taxon>
        <taxon>Bacilli</taxon>
        <taxon>Lactobacillales</taxon>
        <taxon>Lactobacillaceae</taxon>
        <taxon>Limosilactobacillus</taxon>
    </lineage>
</organism>
<evidence type="ECO:0000256" key="2">
    <source>
        <dbReference type="ARBA" id="ARBA00022857"/>
    </source>
</evidence>
<dbReference type="InterPro" id="IPR029510">
    <property type="entry name" value="Ald_DH_CS_GLU"/>
</dbReference>
<dbReference type="AlphaFoldDB" id="A0A7X2FZL2"/>
<proteinExistence type="inferred from homology"/>